<dbReference type="GO" id="GO:0044272">
    <property type="term" value="P:sulfur compound biosynthetic process"/>
    <property type="evidence" value="ECO:0007669"/>
    <property type="project" value="UniProtKB-ARBA"/>
</dbReference>
<dbReference type="FunFam" id="3.40.50.1100:FF:000003">
    <property type="entry name" value="Cystathionine beta-synthase"/>
    <property type="match status" value="1"/>
</dbReference>
<dbReference type="Pfam" id="PF00291">
    <property type="entry name" value="PALP"/>
    <property type="match status" value="1"/>
</dbReference>
<dbReference type="Gene3D" id="3.40.50.1100">
    <property type="match status" value="2"/>
</dbReference>
<proteinExistence type="inferred from homology"/>
<name>A0AAE0BE45_9CHLO</name>
<comment type="cofactor">
    <cofactor evidence="1">
        <name>pyridoxal 5'-phosphate</name>
        <dbReference type="ChEBI" id="CHEBI:597326"/>
    </cofactor>
</comment>
<evidence type="ECO:0000259" key="4">
    <source>
        <dbReference type="Pfam" id="PF00291"/>
    </source>
</evidence>
<evidence type="ECO:0000256" key="3">
    <source>
        <dbReference type="ARBA" id="ARBA00022898"/>
    </source>
</evidence>
<organism evidence="5 6">
    <name type="scientific">Cymbomonas tetramitiformis</name>
    <dbReference type="NCBI Taxonomy" id="36881"/>
    <lineage>
        <taxon>Eukaryota</taxon>
        <taxon>Viridiplantae</taxon>
        <taxon>Chlorophyta</taxon>
        <taxon>Pyramimonadophyceae</taxon>
        <taxon>Pyramimonadales</taxon>
        <taxon>Pyramimonadaceae</taxon>
        <taxon>Cymbomonas</taxon>
    </lineage>
</organism>
<keyword evidence="6" id="KW-1185">Reference proteome</keyword>
<dbReference type="Proteomes" id="UP001190700">
    <property type="component" value="Unassembled WGS sequence"/>
</dbReference>
<evidence type="ECO:0000313" key="5">
    <source>
        <dbReference type="EMBL" id="KAK3234299.1"/>
    </source>
</evidence>
<dbReference type="CDD" id="cd01561">
    <property type="entry name" value="CBS_like"/>
    <property type="match status" value="1"/>
</dbReference>
<evidence type="ECO:0000256" key="1">
    <source>
        <dbReference type="ARBA" id="ARBA00001933"/>
    </source>
</evidence>
<dbReference type="AlphaFoldDB" id="A0AAE0BE45"/>
<keyword evidence="3" id="KW-0663">Pyridoxal phosphate</keyword>
<comment type="similarity">
    <text evidence="2">Belongs to the cysteine synthase/cystathionine beta-synthase family.</text>
</comment>
<dbReference type="InterPro" id="IPR036052">
    <property type="entry name" value="TrpB-like_PALP_sf"/>
</dbReference>
<reference evidence="5 6" key="1">
    <citation type="journal article" date="2015" name="Genome Biol. Evol.">
        <title>Comparative Genomics of a Bacterivorous Green Alga Reveals Evolutionary Causalities and Consequences of Phago-Mixotrophic Mode of Nutrition.</title>
        <authorList>
            <person name="Burns J.A."/>
            <person name="Paasch A."/>
            <person name="Narechania A."/>
            <person name="Kim E."/>
        </authorList>
    </citation>
    <scope>NUCLEOTIDE SEQUENCE [LARGE SCALE GENOMIC DNA]</scope>
    <source>
        <strain evidence="5 6">PLY_AMNH</strain>
    </source>
</reference>
<dbReference type="InterPro" id="IPR001926">
    <property type="entry name" value="TrpB-like_PALP"/>
</dbReference>
<dbReference type="GO" id="GO:0009069">
    <property type="term" value="P:serine family amino acid metabolic process"/>
    <property type="evidence" value="ECO:0007669"/>
    <property type="project" value="UniProtKB-ARBA"/>
</dbReference>
<dbReference type="EMBL" id="LGRX02035514">
    <property type="protein sequence ID" value="KAK3234299.1"/>
    <property type="molecule type" value="Genomic_DNA"/>
</dbReference>
<dbReference type="GO" id="GO:0006534">
    <property type="term" value="P:cysteine metabolic process"/>
    <property type="evidence" value="ECO:0007669"/>
    <property type="project" value="UniProtKB-ARBA"/>
</dbReference>
<evidence type="ECO:0000256" key="2">
    <source>
        <dbReference type="ARBA" id="ARBA00007103"/>
    </source>
</evidence>
<protein>
    <recommendedName>
        <fullName evidence="4">Tryptophan synthase beta chain-like PALP domain-containing protein</fullName>
    </recommendedName>
</protein>
<dbReference type="PANTHER" id="PTHR10314">
    <property type="entry name" value="CYSTATHIONINE BETA-SYNTHASE"/>
    <property type="match status" value="1"/>
</dbReference>
<accession>A0AAE0BE45</accession>
<sequence length="397" mass="42521">MFSTASNANLSMKTSSIRGNGLPAKALRTPLRPAPRKALVVSPKAILYENILQTIGKTPVVRVNKLGPEGVNLYAKCEFFNPLSSVKDRLAIAVIEDAERKGTLKPGMTVVEATSGNTGIAVAMVCAQKGYPCVICMAEPFSVERRKVMRMLGAKVIVTPAANKGTGMVAKAEELCEKHGWFLCRQFENDANPAYHANTTGPEILSDFAHTNLDYYVTGYGTGGTFQGVSKCLKNGRPDIKIVLAEPEAAQLVHSGVATERKDTGAPVGSHPAFSPHPIQGWTPDFIPKVLEDGLTLELMDALIPVTGPEAIETAQLMARKEGIFCGISGGATMAVALKVCEMAPKGSTVLAMIPDTAERYLSTPLFASIEADMNEEELEIAKSTPNYQLLPKEEEA</sequence>
<gene>
    <name evidence="5" type="ORF">CYMTET_55437</name>
</gene>
<dbReference type="InterPro" id="IPR050214">
    <property type="entry name" value="Cys_Synth/Cystath_Beta-Synth"/>
</dbReference>
<dbReference type="SUPFAM" id="SSF53686">
    <property type="entry name" value="Tryptophan synthase beta subunit-like PLP-dependent enzymes"/>
    <property type="match status" value="1"/>
</dbReference>
<comment type="caution">
    <text evidence="5">The sequence shown here is derived from an EMBL/GenBank/DDBJ whole genome shotgun (WGS) entry which is preliminary data.</text>
</comment>
<feature type="domain" description="Tryptophan synthase beta chain-like PALP" evidence="4">
    <location>
        <begin position="51"/>
        <end position="356"/>
    </location>
</feature>
<evidence type="ECO:0000313" key="6">
    <source>
        <dbReference type="Proteomes" id="UP001190700"/>
    </source>
</evidence>